<reference evidence="3" key="1">
    <citation type="submission" date="2014-04" db="EMBL/GenBank/DDBJ databases">
        <title>Evolutionary Origins and Diversification of the Mycorrhizal Mutualists.</title>
        <authorList>
            <consortium name="DOE Joint Genome Institute"/>
            <consortium name="Mycorrhizal Genomics Consortium"/>
            <person name="Kohler A."/>
            <person name="Kuo A."/>
            <person name="Nagy L.G."/>
            <person name="Floudas D."/>
            <person name="Copeland A."/>
            <person name="Barry K.W."/>
            <person name="Cichocki N."/>
            <person name="Veneault-Fourrey C."/>
            <person name="LaButti K."/>
            <person name="Lindquist E.A."/>
            <person name="Lipzen A."/>
            <person name="Lundell T."/>
            <person name="Morin E."/>
            <person name="Murat C."/>
            <person name="Riley R."/>
            <person name="Ohm R."/>
            <person name="Sun H."/>
            <person name="Tunlid A."/>
            <person name="Henrissat B."/>
            <person name="Grigoriev I.V."/>
            <person name="Hibbett D.S."/>
            <person name="Martin F."/>
        </authorList>
    </citation>
    <scope>NUCLEOTIDE SEQUENCE [LARGE SCALE GENOMIC DNA]</scope>
    <source>
        <strain evidence="3">FD-334 SS-4</strain>
    </source>
</reference>
<feature type="region of interest" description="Disordered" evidence="1">
    <location>
        <begin position="244"/>
        <end position="272"/>
    </location>
</feature>
<evidence type="ECO:0000313" key="2">
    <source>
        <dbReference type="EMBL" id="KJA21633.1"/>
    </source>
</evidence>
<keyword evidence="3" id="KW-1185">Reference proteome</keyword>
<dbReference type="AlphaFoldDB" id="A0A0D2MDQ0"/>
<feature type="region of interest" description="Disordered" evidence="1">
    <location>
        <begin position="1"/>
        <end position="44"/>
    </location>
</feature>
<organism evidence="2 3">
    <name type="scientific">Hypholoma sublateritium (strain FD-334 SS-4)</name>
    <dbReference type="NCBI Taxonomy" id="945553"/>
    <lineage>
        <taxon>Eukaryota</taxon>
        <taxon>Fungi</taxon>
        <taxon>Dikarya</taxon>
        <taxon>Basidiomycota</taxon>
        <taxon>Agaricomycotina</taxon>
        <taxon>Agaricomycetes</taxon>
        <taxon>Agaricomycetidae</taxon>
        <taxon>Agaricales</taxon>
        <taxon>Agaricineae</taxon>
        <taxon>Strophariaceae</taxon>
        <taxon>Hypholoma</taxon>
    </lineage>
</organism>
<name>A0A0D2MDQ0_HYPSF</name>
<evidence type="ECO:0000256" key="1">
    <source>
        <dbReference type="SAM" id="MobiDB-lite"/>
    </source>
</evidence>
<sequence length="595" mass="63341">MSTSTRSSSALRRPALPRFTPTPYASSPTPVRAFEGGSAAGRCTGFSERRSASHAWYAPGRVLALPRTAFPTDSSSSPSPSHPHLLVFPIPIPTAFSYPIPIPIPIPSPPSPSSSPSPSLSHAHATHRRSRGAEYNPGVKRRRASGLSVDGHRSALIHAGLAFNVPPLSIAPLTTQPCRPPSSHRIAGPAPESSSRLTESSGPRSGSSHGQGAGRAVVGAAVSGEGAVRLPSIPTEIALRAALRRPRTPISSRTPNRLRRAEARPAPDARRATVTHLRTPARYRALAPSGVAPGPGTGGQCGLLTYAPLCCWPWPLSNRPPRRPEGPGGCGVPSAERCPPDCCLSPSASHQCLHLRREAATVTDRAARRRISRGARPAKRTAGALLRLGLQQQAIACALCPARRSAFRCALAPSGCARCRQPGAAVMEKRDGRPQSARTCWGGGHRRRDARCVGRAWGEVGADAIFAAVRWQRLCLFVVRRVGAGAELDTPFTRHWILTAYSSRLISSAPRLDTRARVGRAYAEEGEMQSLAPAVDESTRTWAPRETAITNTHKSRHHTDEHAALSRPRRHGIRAIAARCSLAVGQNAEVGQRGG</sequence>
<accession>A0A0D2MDQ0</accession>
<feature type="region of interest" description="Disordered" evidence="1">
    <location>
        <begin position="107"/>
        <end position="146"/>
    </location>
</feature>
<proteinExistence type="predicted"/>
<feature type="compositionally biased region" description="Low complexity" evidence="1">
    <location>
        <begin position="1"/>
        <end position="18"/>
    </location>
</feature>
<dbReference type="EMBL" id="KN817556">
    <property type="protein sequence ID" value="KJA21633.1"/>
    <property type="molecule type" value="Genomic_DNA"/>
</dbReference>
<gene>
    <name evidence="2" type="ORF">HYPSUDRAFT_216186</name>
</gene>
<protein>
    <submittedName>
        <fullName evidence="2">Uncharacterized protein</fullName>
    </submittedName>
</protein>
<feature type="region of interest" description="Disordered" evidence="1">
    <location>
        <begin position="174"/>
        <end position="216"/>
    </location>
</feature>
<feature type="compositionally biased region" description="Basic and acidic residues" evidence="1">
    <location>
        <begin position="259"/>
        <end position="271"/>
    </location>
</feature>
<evidence type="ECO:0000313" key="3">
    <source>
        <dbReference type="Proteomes" id="UP000054270"/>
    </source>
</evidence>
<feature type="compositionally biased region" description="Polar residues" evidence="1">
    <location>
        <begin position="192"/>
        <end position="208"/>
    </location>
</feature>
<dbReference type="Proteomes" id="UP000054270">
    <property type="component" value="Unassembled WGS sequence"/>
</dbReference>